<reference evidence="2 3" key="1">
    <citation type="submission" date="2016-10" db="EMBL/GenBank/DDBJ databases">
        <authorList>
            <person name="de Groot N.N."/>
        </authorList>
    </citation>
    <scope>NUCLEOTIDE SEQUENCE [LARGE SCALE GENOMIC DNA]</scope>
    <source>
        <strain evidence="2 3">CGMCC 1.10076</strain>
    </source>
</reference>
<dbReference type="AlphaFoldDB" id="A0A1G9D3V4"/>
<dbReference type="Gene3D" id="3.30.420.150">
    <property type="entry name" value="Exopolyphosphatase. Domain 2"/>
    <property type="match status" value="1"/>
</dbReference>
<dbReference type="Gene3D" id="3.30.420.40">
    <property type="match status" value="1"/>
</dbReference>
<name>A0A1G9D3V4_9FLAO</name>
<sequence>MINIKKYAAIDIGSNAMRLLVANIIEEEGKETHFSKSSLVRVPIRLGQDAFTVGEINEENIERMVDAMKAYSLLMKVHKVEKYMACATSAMREAYNGKEVVEIIRQESGIEIEIIDGKKEAAIIASTDLHHLLKTEQTYLYVDVGGGSTEFSLFSGGKMIVSKSFKIGTVRLLNEMVNEIVWLEVEKWIKTNTADYEPVTLIGSGGNINKLFKMSGKMQEKPLSYIYLNSQYAALNALSYDQRVSDLGLNPDRADVIIPALRVYLNAMKWSGARNIYVPKIGLADGIVKAMYYGKV</sequence>
<gene>
    <name evidence="2" type="ORF">SAMN04487935_3713</name>
</gene>
<dbReference type="Proteomes" id="UP000199580">
    <property type="component" value="Unassembled WGS sequence"/>
</dbReference>
<evidence type="ECO:0000259" key="1">
    <source>
        <dbReference type="Pfam" id="PF02541"/>
    </source>
</evidence>
<dbReference type="PANTHER" id="PTHR30005">
    <property type="entry name" value="EXOPOLYPHOSPHATASE"/>
    <property type="match status" value="1"/>
</dbReference>
<evidence type="ECO:0000313" key="3">
    <source>
        <dbReference type="Proteomes" id="UP000199580"/>
    </source>
</evidence>
<organism evidence="2 3">
    <name type="scientific">Flavobacterium noncentrifugens</name>
    <dbReference type="NCBI Taxonomy" id="1128970"/>
    <lineage>
        <taxon>Bacteria</taxon>
        <taxon>Pseudomonadati</taxon>
        <taxon>Bacteroidota</taxon>
        <taxon>Flavobacteriia</taxon>
        <taxon>Flavobacteriales</taxon>
        <taxon>Flavobacteriaceae</taxon>
        <taxon>Flavobacterium</taxon>
    </lineage>
</organism>
<dbReference type="InterPro" id="IPR050273">
    <property type="entry name" value="GppA/Ppx_hydrolase"/>
</dbReference>
<dbReference type="RefSeq" id="WP_091399181.1">
    <property type="nucleotide sequence ID" value="NZ_BKAI01000016.1"/>
</dbReference>
<keyword evidence="3" id="KW-1185">Reference proteome</keyword>
<dbReference type="SUPFAM" id="SSF53067">
    <property type="entry name" value="Actin-like ATPase domain"/>
    <property type="match status" value="2"/>
</dbReference>
<feature type="domain" description="Ppx/GppA phosphatase N-terminal" evidence="1">
    <location>
        <begin position="42"/>
        <end position="288"/>
    </location>
</feature>
<proteinExistence type="predicted"/>
<dbReference type="STRING" id="1128970.SAMN04487935_3713"/>
<evidence type="ECO:0000313" key="2">
    <source>
        <dbReference type="EMBL" id="SDK58618.1"/>
    </source>
</evidence>
<dbReference type="EMBL" id="FNEZ01000008">
    <property type="protein sequence ID" value="SDK58618.1"/>
    <property type="molecule type" value="Genomic_DNA"/>
</dbReference>
<dbReference type="OrthoDB" id="9814545at2"/>
<dbReference type="InterPro" id="IPR043129">
    <property type="entry name" value="ATPase_NBD"/>
</dbReference>
<protein>
    <submittedName>
        <fullName evidence="2">Ppx/GppA phosphatase</fullName>
    </submittedName>
</protein>
<dbReference type="GO" id="GO:0016462">
    <property type="term" value="F:pyrophosphatase activity"/>
    <property type="evidence" value="ECO:0007669"/>
    <property type="project" value="TreeGrafter"/>
</dbReference>
<dbReference type="PANTHER" id="PTHR30005:SF0">
    <property type="entry name" value="RETROGRADE REGULATION PROTEIN 2"/>
    <property type="match status" value="1"/>
</dbReference>
<accession>A0A1G9D3V4</accession>
<dbReference type="InterPro" id="IPR003695">
    <property type="entry name" value="Ppx_GppA_N"/>
</dbReference>
<dbReference type="Pfam" id="PF02541">
    <property type="entry name" value="Ppx-GppA"/>
    <property type="match status" value="1"/>
</dbReference>
<dbReference type="CDD" id="cd24006">
    <property type="entry name" value="ASKHA_NBD_PPX_GppA"/>
    <property type="match status" value="1"/>
</dbReference>